<evidence type="ECO:0000313" key="2">
    <source>
        <dbReference type="Proteomes" id="UP000000734"/>
    </source>
</evidence>
<dbReference type="Proteomes" id="UP000000734">
    <property type="component" value="Genome"/>
</dbReference>
<evidence type="ECO:0000313" key="1">
    <source>
        <dbReference type="EMBL" id="AAF63306.1"/>
    </source>
</evidence>
<keyword evidence="2" id="KW-1185">Reference proteome</keyword>
<gene>
    <name evidence="1" type="primary">3b</name>
</gene>
<dbReference type="RefSeq" id="NP_524567.1">
    <property type="nucleotide sequence ID" value="NC_003300.1"/>
</dbReference>
<accession>Q9MC09</accession>
<dbReference type="KEGG" id="vg:956608"/>
<proteinExistence type="predicted"/>
<reference evidence="1 2" key="1">
    <citation type="journal article" date="2000" name="Virology">
        <title>Characterization of phi8, a bacteriophage containing three double-stranded RNA genomic segments and distantly related to Phi6.</title>
        <authorList>
            <person name="Hoogstraten D."/>
            <person name="Qiao X."/>
            <person name="Sun Y."/>
            <person name="Hu A."/>
            <person name="Onodera S."/>
            <person name="Mindich L."/>
        </authorList>
    </citation>
    <scope>NUCLEOTIDE SEQUENCE [LARGE SCALE GENOMIC DNA]</scope>
</reference>
<dbReference type="EMBL" id="AF226852">
    <property type="protein sequence ID" value="AAF63306.1"/>
    <property type="molecule type" value="Genomic_RNA"/>
</dbReference>
<dbReference type="SMR" id="Q9MC09"/>
<organism evidence="1 2">
    <name type="scientific">Pseudomonas phage phi8</name>
    <dbReference type="NCBI Taxonomy" id="120086"/>
    <lineage>
        <taxon>Viruses</taxon>
        <taxon>Riboviria</taxon>
        <taxon>Orthornavirae</taxon>
        <taxon>Duplornaviricota</taxon>
        <taxon>Vidaverviricetes</taxon>
        <taxon>Mindivirales</taxon>
        <taxon>Cystoviridae</taxon>
        <taxon>Alphacystovirus</taxon>
        <taxon>Alphacystovirus phi8</taxon>
        <taxon>Cystovirus phi8</taxon>
    </lineage>
</organism>
<protein>
    <submittedName>
        <fullName evidence="1">p3b</fullName>
    </submittedName>
</protein>
<name>Q9MC09_9VIRU</name>
<sequence>MANDVVVGLLGGMAGFMLGNKKQDDTDLSSLLAQLEMVGTMLDSTTGELTSLRSLNAQLTSQLKVLESLPSNVAAIEVAAVRDALASSYERIEFLTDYIRTTLSVDLTGTPSYEVPIVNGLHVDVNRVYVPGKADPWLYAGANGDIRPRGAHIVAGNAKLRYQDSAGNLQEVPLCSALARFDMITQNIIAGKRFNLDVWNPEMLNVYANGFTRGDSTYAGGGMQMEDVTVPPTGKVVVNGWTLIEFDESIDVVALLKTLRIVMNWKYYGTAAANMGQPQPFVVGEAITNADSYVFNNIMIPVRRNVLLVQRQMNHSGAYNGSGIAMCNAFTAVGDAMLKIRSANLIWLPYGVSSSGYAHSAGPNSFHQLQLQTPQSGKTFVA</sequence>